<sequence length="1011" mass="112177">MDLGGLVPPQLGNLSFIVSLDMSVNNFHGELPSELARLRRLRVLDLGVNNLSGDLPPWLASFHELQYLSLKNNSFTGVIPPSISNMSKLITLSFSFNSLQGDIKNEIFNISSLERIGLSSNSFSGSLPDYICQNLQRLNLLGVSWNMLNGQIPSSIGQCSWLQLLSLSYNKFTGVITKEIGKLKALEVLYLDENNLEGEIPKDVGNLTRLKELDFSTNNISGVIPQEIKNLCNLEERLNLGRNKLTGSIPIEIFNLSRIRAIDIGQNQFSGTNLPSTIGYGLPNLEELYLHGINLFGAIPDSISNSSKLRLLEFSGNRLTGAIPNSLGDLRLLEYLDLNTNHLTSYSSSPQLGFITSLTNCKKLRALVVHRNPLYGVLPDSIGNLSTSLEMIHAYSCNIRGNIPHGIGNLSNLNVFDFSDNQLTGLLPSTIKDLQKLQRIYLETNKLSNILLELFCVFHNLGDLYLKQNQILGSVPECLGNVSSLRHLDLGSNRLNSTLPANIWNLKDLLELDLSSNSLSGSLPPEIKNLKMGTWLDLSMNNFSGGIPSTIGDMKNLIKLSLAHNRLQGSIPESIGEMLSLQSLDLSHNFLSGSIPMSMEKLQYLTDFNVSFNNLSGEIPSRGPFMHFAGESFSSNGVLCGVDRFRVPACPSMSSHKLGTKKVHRTMFILLGVIIAMCAVSIGFIYLRYRMKQKIPNREDLSPIVTQERISYYKLLQATNSYNESNLLGTGSFGSVYKATLDDGRVIAVKVFNLQLEGAFKSFDAECEILRNLRHRNLAKVISSCSNPDFKALVLEFIPNGSLEKWLYSHNYFLDVMQRLDILIDVAYAVQYLHCDYSTPVVHCDLKPSNVLLDETMVAHVSDFGIAKLLSQEDSITFTKTLATLGYLAPEYGLEGLVSTKCDVYSFGIMTMEAFTRTSPNNERFGENLSLKSWVYDSMPNGLVDIIDSNLLKASDGYFLEKLDCISSIMKVALNCTNESPRERSNIQDVLVTLKKIKLQLLPYTKGLKGV</sequence>
<keyword evidence="10" id="KW-0677">Repeat</keyword>
<dbReference type="FunFam" id="3.80.10.10:FF:000317">
    <property type="entry name" value="Inactive leucine-rich repeat receptor-like protein kinase"/>
    <property type="match status" value="1"/>
</dbReference>
<keyword evidence="8 21" id="KW-0812">Transmembrane</keyword>
<dbReference type="GO" id="GO:0005886">
    <property type="term" value="C:plasma membrane"/>
    <property type="evidence" value="ECO:0007669"/>
    <property type="project" value="UniProtKB-SubCell"/>
</dbReference>
<dbReference type="PROSITE" id="PS00108">
    <property type="entry name" value="PROTEIN_KINASE_ST"/>
    <property type="match status" value="1"/>
</dbReference>
<evidence type="ECO:0000256" key="3">
    <source>
        <dbReference type="ARBA" id="ARBA00022475"/>
    </source>
</evidence>
<dbReference type="SMART" id="SM00369">
    <property type="entry name" value="LRR_TYP"/>
    <property type="match status" value="12"/>
</dbReference>
<comment type="catalytic activity">
    <reaction evidence="18">
        <text>L-threonyl-[protein] + ATP = O-phospho-L-threonyl-[protein] + ADP + H(+)</text>
        <dbReference type="Rhea" id="RHEA:46608"/>
        <dbReference type="Rhea" id="RHEA-COMP:11060"/>
        <dbReference type="Rhea" id="RHEA-COMP:11605"/>
        <dbReference type="ChEBI" id="CHEBI:15378"/>
        <dbReference type="ChEBI" id="CHEBI:30013"/>
        <dbReference type="ChEBI" id="CHEBI:30616"/>
        <dbReference type="ChEBI" id="CHEBI:61977"/>
        <dbReference type="ChEBI" id="CHEBI:456216"/>
        <dbReference type="EC" id="2.7.11.1"/>
    </reaction>
</comment>
<feature type="domain" description="Protein kinase" evidence="22">
    <location>
        <begin position="722"/>
        <end position="1005"/>
    </location>
</feature>
<evidence type="ECO:0000256" key="17">
    <source>
        <dbReference type="ARBA" id="ARBA00023180"/>
    </source>
</evidence>
<dbReference type="GO" id="GO:0006952">
    <property type="term" value="P:defense response"/>
    <property type="evidence" value="ECO:0007669"/>
    <property type="project" value="UniProtKB-ARBA"/>
</dbReference>
<evidence type="ECO:0000256" key="19">
    <source>
        <dbReference type="ARBA" id="ARBA00048679"/>
    </source>
</evidence>
<keyword evidence="13 20" id="KW-0067">ATP-binding</keyword>
<dbReference type="InterPro" id="IPR011009">
    <property type="entry name" value="Kinase-like_dom_sf"/>
</dbReference>
<keyword evidence="12" id="KW-0418">Kinase</keyword>
<evidence type="ECO:0000256" key="10">
    <source>
        <dbReference type="ARBA" id="ARBA00022737"/>
    </source>
</evidence>
<dbReference type="SUPFAM" id="SSF52047">
    <property type="entry name" value="RNI-like"/>
    <property type="match status" value="1"/>
</dbReference>
<evidence type="ECO:0000256" key="14">
    <source>
        <dbReference type="ARBA" id="ARBA00022989"/>
    </source>
</evidence>
<keyword evidence="11 20" id="KW-0547">Nucleotide-binding</keyword>
<keyword evidence="17" id="KW-0325">Glycoprotein</keyword>
<evidence type="ECO:0000256" key="11">
    <source>
        <dbReference type="ARBA" id="ARBA00022741"/>
    </source>
</evidence>
<evidence type="ECO:0000259" key="22">
    <source>
        <dbReference type="PROSITE" id="PS50011"/>
    </source>
</evidence>
<dbReference type="EMBL" id="JBJUIK010000007">
    <property type="protein sequence ID" value="KAL3523095.1"/>
    <property type="molecule type" value="Genomic_DNA"/>
</dbReference>
<dbReference type="AlphaFoldDB" id="A0ABD2ZXY0"/>
<dbReference type="Gene3D" id="3.80.10.10">
    <property type="entry name" value="Ribonuclease Inhibitor"/>
    <property type="match status" value="3"/>
</dbReference>
<keyword evidence="14 21" id="KW-1133">Transmembrane helix</keyword>
<keyword evidence="6" id="KW-0433">Leucine-rich repeat</keyword>
<evidence type="ECO:0000256" key="21">
    <source>
        <dbReference type="SAM" id="Phobius"/>
    </source>
</evidence>
<dbReference type="InterPro" id="IPR001611">
    <property type="entry name" value="Leu-rich_rpt"/>
</dbReference>
<dbReference type="Proteomes" id="UP001630127">
    <property type="component" value="Unassembled WGS sequence"/>
</dbReference>
<dbReference type="FunFam" id="1.10.510.10:FF:000358">
    <property type="entry name" value="Putative leucine-rich repeat receptor-like serine/threonine-protein kinase"/>
    <property type="match status" value="1"/>
</dbReference>
<keyword evidence="3" id="KW-1003">Cell membrane</keyword>
<evidence type="ECO:0000256" key="20">
    <source>
        <dbReference type="PROSITE-ProRule" id="PRU10141"/>
    </source>
</evidence>
<dbReference type="GO" id="GO:0004674">
    <property type="term" value="F:protein serine/threonine kinase activity"/>
    <property type="evidence" value="ECO:0007669"/>
    <property type="project" value="UniProtKB-KW"/>
</dbReference>
<evidence type="ECO:0000313" key="23">
    <source>
        <dbReference type="EMBL" id="KAL3523095.1"/>
    </source>
</evidence>
<evidence type="ECO:0000256" key="9">
    <source>
        <dbReference type="ARBA" id="ARBA00022729"/>
    </source>
</evidence>
<dbReference type="EC" id="2.7.11.1" evidence="2"/>
<dbReference type="SMART" id="SM00365">
    <property type="entry name" value="LRR_SD22"/>
    <property type="match status" value="8"/>
</dbReference>
<dbReference type="InterPro" id="IPR051809">
    <property type="entry name" value="Plant_receptor-like_S/T_kinase"/>
</dbReference>
<dbReference type="SUPFAM" id="SSF52058">
    <property type="entry name" value="L domain-like"/>
    <property type="match status" value="1"/>
</dbReference>
<dbReference type="SMART" id="SM00220">
    <property type="entry name" value="S_TKc"/>
    <property type="match status" value="1"/>
</dbReference>
<keyword evidence="16" id="KW-0675">Receptor</keyword>
<dbReference type="SUPFAM" id="SSF56112">
    <property type="entry name" value="Protein kinase-like (PK-like)"/>
    <property type="match status" value="1"/>
</dbReference>
<dbReference type="Pfam" id="PF00560">
    <property type="entry name" value="LRR_1"/>
    <property type="match status" value="9"/>
</dbReference>
<dbReference type="InterPro" id="IPR008271">
    <property type="entry name" value="Ser/Thr_kinase_AS"/>
</dbReference>
<feature type="transmembrane region" description="Helical" evidence="21">
    <location>
        <begin position="667"/>
        <end position="687"/>
    </location>
</feature>
<comment type="subcellular location">
    <subcellularLocation>
        <location evidence="1">Cell membrane</location>
        <topology evidence="1">Single-pass membrane protein</topology>
    </subcellularLocation>
</comment>
<evidence type="ECO:0000256" key="13">
    <source>
        <dbReference type="ARBA" id="ARBA00022840"/>
    </source>
</evidence>
<evidence type="ECO:0000256" key="5">
    <source>
        <dbReference type="ARBA" id="ARBA00022553"/>
    </source>
</evidence>
<evidence type="ECO:0000256" key="16">
    <source>
        <dbReference type="ARBA" id="ARBA00023170"/>
    </source>
</evidence>
<evidence type="ECO:0000256" key="4">
    <source>
        <dbReference type="ARBA" id="ARBA00022527"/>
    </source>
</evidence>
<dbReference type="FunFam" id="3.80.10.10:FF:000905">
    <property type="entry name" value="Receptor-like protein kinase 7"/>
    <property type="match status" value="1"/>
</dbReference>
<feature type="binding site" evidence="20">
    <location>
        <position position="750"/>
    </location>
    <ligand>
        <name>ATP</name>
        <dbReference type="ChEBI" id="CHEBI:30616"/>
    </ligand>
</feature>
<evidence type="ECO:0000313" key="24">
    <source>
        <dbReference type="Proteomes" id="UP001630127"/>
    </source>
</evidence>
<dbReference type="InterPro" id="IPR017441">
    <property type="entry name" value="Protein_kinase_ATP_BS"/>
</dbReference>
<comment type="catalytic activity">
    <reaction evidence="19">
        <text>L-seryl-[protein] + ATP = O-phospho-L-seryl-[protein] + ADP + H(+)</text>
        <dbReference type="Rhea" id="RHEA:17989"/>
        <dbReference type="Rhea" id="RHEA-COMP:9863"/>
        <dbReference type="Rhea" id="RHEA-COMP:11604"/>
        <dbReference type="ChEBI" id="CHEBI:15378"/>
        <dbReference type="ChEBI" id="CHEBI:29999"/>
        <dbReference type="ChEBI" id="CHEBI:30616"/>
        <dbReference type="ChEBI" id="CHEBI:83421"/>
        <dbReference type="ChEBI" id="CHEBI:456216"/>
        <dbReference type="EC" id="2.7.11.1"/>
    </reaction>
</comment>
<dbReference type="Pfam" id="PF13855">
    <property type="entry name" value="LRR_8"/>
    <property type="match status" value="2"/>
</dbReference>
<dbReference type="InterPro" id="IPR003591">
    <property type="entry name" value="Leu-rich_rpt_typical-subtyp"/>
</dbReference>
<reference evidence="23 24" key="1">
    <citation type="submission" date="2024-11" db="EMBL/GenBank/DDBJ databases">
        <title>A near-complete genome assembly of Cinchona calisaya.</title>
        <authorList>
            <person name="Lian D.C."/>
            <person name="Zhao X.W."/>
            <person name="Wei L."/>
        </authorList>
    </citation>
    <scope>NUCLEOTIDE SEQUENCE [LARGE SCALE GENOMIC DNA]</scope>
    <source>
        <tissue evidence="23">Nenye</tissue>
    </source>
</reference>
<evidence type="ECO:0000256" key="15">
    <source>
        <dbReference type="ARBA" id="ARBA00023136"/>
    </source>
</evidence>
<dbReference type="PANTHER" id="PTHR27008:SF585">
    <property type="entry name" value="PROTEIN KINASE DOMAIN-CONTAINING PROTEIN"/>
    <property type="match status" value="1"/>
</dbReference>
<dbReference type="Pfam" id="PF00069">
    <property type="entry name" value="Pkinase"/>
    <property type="match status" value="1"/>
</dbReference>
<dbReference type="InterPro" id="IPR032675">
    <property type="entry name" value="LRR_dom_sf"/>
</dbReference>
<evidence type="ECO:0000256" key="8">
    <source>
        <dbReference type="ARBA" id="ARBA00022692"/>
    </source>
</evidence>
<evidence type="ECO:0000256" key="7">
    <source>
        <dbReference type="ARBA" id="ARBA00022679"/>
    </source>
</evidence>
<dbReference type="GO" id="GO:0051707">
    <property type="term" value="P:response to other organism"/>
    <property type="evidence" value="ECO:0007669"/>
    <property type="project" value="UniProtKB-ARBA"/>
</dbReference>
<keyword evidence="15 21" id="KW-0472">Membrane</keyword>
<dbReference type="GO" id="GO:0005524">
    <property type="term" value="F:ATP binding"/>
    <property type="evidence" value="ECO:0007669"/>
    <property type="project" value="UniProtKB-UniRule"/>
</dbReference>
<evidence type="ECO:0000256" key="18">
    <source>
        <dbReference type="ARBA" id="ARBA00047899"/>
    </source>
</evidence>
<dbReference type="Gene3D" id="1.10.510.10">
    <property type="entry name" value="Transferase(Phosphotransferase) domain 1"/>
    <property type="match status" value="1"/>
</dbReference>
<comment type="caution">
    <text evidence="23">The sequence shown here is derived from an EMBL/GenBank/DDBJ whole genome shotgun (WGS) entry which is preliminary data.</text>
</comment>
<keyword evidence="4" id="KW-0723">Serine/threonine-protein kinase</keyword>
<evidence type="ECO:0000256" key="1">
    <source>
        <dbReference type="ARBA" id="ARBA00004162"/>
    </source>
</evidence>
<evidence type="ECO:0000256" key="6">
    <source>
        <dbReference type="ARBA" id="ARBA00022614"/>
    </source>
</evidence>
<dbReference type="FunFam" id="3.80.10.10:FF:000041">
    <property type="entry name" value="LRR receptor-like serine/threonine-protein kinase ERECTA"/>
    <property type="match status" value="1"/>
</dbReference>
<evidence type="ECO:0000256" key="2">
    <source>
        <dbReference type="ARBA" id="ARBA00012513"/>
    </source>
</evidence>
<dbReference type="PANTHER" id="PTHR27008">
    <property type="entry name" value="OS04G0122200 PROTEIN"/>
    <property type="match status" value="1"/>
</dbReference>
<keyword evidence="7" id="KW-0808">Transferase</keyword>
<accession>A0ABD2ZXY0</accession>
<dbReference type="PROSITE" id="PS50011">
    <property type="entry name" value="PROTEIN_KINASE_DOM"/>
    <property type="match status" value="1"/>
</dbReference>
<keyword evidence="24" id="KW-1185">Reference proteome</keyword>
<gene>
    <name evidence="23" type="ORF">ACH5RR_015929</name>
</gene>
<dbReference type="FunFam" id="3.30.200.20:FF:000661">
    <property type="entry name" value="Serine-threonine protein kinase plant-type"/>
    <property type="match status" value="1"/>
</dbReference>
<evidence type="ECO:0000256" key="12">
    <source>
        <dbReference type="ARBA" id="ARBA00022777"/>
    </source>
</evidence>
<dbReference type="InterPro" id="IPR000719">
    <property type="entry name" value="Prot_kinase_dom"/>
</dbReference>
<keyword evidence="9" id="KW-0732">Signal</keyword>
<name>A0ABD2ZXY0_9GENT</name>
<dbReference type="PROSITE" id="PS00107">
    <property type="entry name" value="PROTEIN_KINASE_ATP"/>
    <property type="match status" value="1"/>
</dbReference>
<proteinExistence type="predicted"/>
<keyword evidence="5" id="KW-0597">Phosphoprotein</keyword>
<dbReference type="Gene3D" id="3.30.200.20">
    <property type="entry name" value="Phosphorylase Kinase, domain 1"/>
    <property type="match status" value="1"/>
</dbReference>
<organism evidence="23 24">
    <name type="scientific">Cinchona calisaya</name>
    <dbReference type="NCBI Taxonomy" id="153742"/>
    <lineage>
        <taxon>Eukaryota</taxon>
        <taxon>Viridiplantae</taxon>
        <taxon>Streptophyta</taxon>
        <taxon>Embryophyta</taxon>
        <taxon>Tracheophyta</taxon>
        <taxon>Spermatophyta</taxon>
        <taxon>Magnoliopsida</taxon>
        <taxon>eudicotyledons</taxon>
        <taxon>Gunneridae</taxon>
        <taxon>Pentapetalae</taxon>
        <taxon>asterids</taxon>
        <taxon>lamiids</taxon>
        <taxon>Gentianales</taxon>
        <taxon>Rubiaceae</taxon>
        <taxon>Cinchonoideae</taxon>
        <taxon>Cinchoneae</taxon>
        <taxon>Cinchona</taxon>
    </lineage>
</organism>
<protein>
    <recommendedName>
        <fullName evidence="2">non-specific serine/threonine protein kinase</fullName>
        <ecNumber evidence="2">2.7.11.1</ecNumber>
    </recommendedName>
</protein>